<dbReference type="OrthoDB" id="2384430at2759"/>
<keyword evidence="1" id="KW-1133">Transmembrane helix</keyword>
<dbReference type="Proteomes" id="UP000594454">
    <property type="component" value="Chromosome 6"/>
</dbReference>
<accession>A0A7R8V3I8</accession>
<dbReference type="Gene3D" id="1.25.40.10">
    <property type="entry name" value="Tetratricopeptide repeat domain"/>
    <property type="match status" value="1"/>
</dbReference>
<keyword evidence="3" id="KW-1185">Reference proteome</keyword>
<gene>
    <name evidence="2" type="ORF">HERILL_LOCUS14400</name>
</gene>
<dbReference type="InParanoid" id="A0A7R8V3I8"/>
<reference evidence="2 3" key="1">
    <citation type="submission" date="2020-11" db="EMBL/GenBank/DDBJ databases">
        <authorList>
            <person name="Wallbank WR R."/>
            <person name="Pardo Diaz C."/>
            <person name="Kozak K."/>
            <person name="Martin S."/>
            <person name="Jiggins C."/>
            <person name="Moest M."/>
            <person name="Warren A I."/>
            <person name="Generalovic N T."/>
            <person name="Byers J.R.P. K."/>
            <person name="Montejo-Kovacevich G."/>
            <person name="Yen C E."/>
        </authorList>
    </citation>
    <scope>NUCLEOTIDE SEQUENCE [LARGE SCALE GENOMIC DNA]</scope>
</reference>
<dbReference type="SMART" id="SM00671">
    <property type="entry name" value="SEL1"/>
    <property type="match status" value="2"/>
</dbReference>
<dbReference type="SUPFAM" id="SSF81901">
    <property type="entry name" value="HCP-like"/>
    <property type="match status" value="1"/>
</dbReference>
<proteinExistence type="predicted"/>
<dbReference type="InterPro" id="IPR011990">
    <property type="entry name" value="TPR-like_helical_dom_sf"/>
</dbReference>
<dbReference type="AlphaFoldDB" id="A0A7R8V3I8"/>
<organism evidence="2 3">
    <name type="scientific">Hermetia illucens</name>
    <name type="common">Black soldier fly</name>
    <dbReference type="NCBI Taxonomy" id="343691"/>
    <lineage>
        <taxon>Eukaryota</taxon>
        <taxon>Metazoa</taxon>
        <taxon>Ecdysozoa</taxon>
        <taxon>Arthropoda</taxon>
        <taxon>Hexapoda</taxon>
        <taxon>Insecta</taxon>
        <taxon>Pterygota</taxon>
        <taxon>Neoptera</taxon>
        <taxon>Endopterygota</taxon>
        <taxon>Diptera</taxon>
        <taxon>Brachycera</taxon>
        <taxon>Stratiomyomorpha</taxon>
        <taxon>Stratiomyidae</taxon>
        <taxon>Hermetiinae</taxon>
        <taxon>Hermetia</taxon>
    </lineage>
</organism>
<name>A0A7R8V3I8_HERIL</name>
<keyword evidence="1" id="KW-0472">Membrane</keyword>
<dbReference type="PANTHER" id="PTHR45011">
    <property type="entry name" value="DAP3-BINDING CELL DEATH ENHANCER 1"/>
    <property type="match status" value="1"/>
</dbReference>
<dbReference type="Pfam" id="PF08238">
    <property type="entry name" value="Sel1"/>
    <property type="match status" value="2"/>
</dbReference>
<evidence type="ECO:0000256" key="1">
    <source>
        <dbReference type="SAM" id="Phobius"/>
    </source>
</evidence>
<sequence>MWKYVSRRVKETFERKCKVLDVRQSFWVCKAPQQQQHHHHQPHHENGPKCRHHLFGPAAADPGYLCVVVANRGECDTPYVHCENWDRARAKGHKNNKRRGCPVSEILGAITWSGAIIFGWYASQLMCLQRRHTGWDKCKSRYLQMLQSPTRAIHSSFLSHFVLASPNYPSLLAKRTLLENFSPAPLTHDEPDGPQAAVFDVSNDSDISSAPSSESQKQNVDEAVADLVTFLGETEYKMGIKCLSAGLHRQAVAHLKLATSHNHPGATFNLGLCYEKGLGLPKNPKRAMECYQIASSMGHPKAMYNLGVFYARGLGGLEKDYAAAKKCFVTAAQLGQAEAIDALGGFHKRPKYEDEDRSNLPPMTELIFEKNKTEIFAAAAKFT</sequence>
<protein>
    <submittedName>
        <fullName evidence="2">Uncharacterized protein</fullName>
    </submittedName>
</protein>
<dbReference type="InterPro" id="IPR052748">
    <property type="entry name" value="ISR_Activator"/>
</dbReference>
<keyword evidence="1" id="KW-0812">Transmembrane</keyword>
<evidence type="ECO:0000313" key="2">
    <source>
        <dbReference type="EMBL" id="CAD7092008.1"/>
    </source>
</evidence>
<dbReference type="EMBL" id="LR899014">
    <property type="protein sequence ID" value="CAD7092008.1"/>
    <property type="molecule type" value="Genomic_DNA"/>
</dbReference>
<feature type="transmembrane region" description="Helical" evidence="1">
    <location>
        <begin position="103"/>
        <end position="122"/>
    </location>
</feature>
<dbReference type="PANTHER" id="PTHR45011:SF1">
    <property type="entry name" value="DAP3-BINDING CELL DEATH ENHANCER 1"/>
    <property type="match status" value="1"/>
</dbReference>
<dbReference type="InterPro" id="IPR006597">
    <property type="entry name" value="Sel1-like"/>
</dbReference>
<evidence type="ECO:0000313" key="3">
    <source>
        <dbReference type="Proteomes" id="UP000594454"/>
    </source>
</evidence>